<accession>A0AAP0D1I9</accession>
<keyword evidence="2" id="KW-0804">Transcription</keyword>
<dbReference type="PANTHER" id="PTHR11618:SF13">
    <property type="entry name" value="TRANSCRIPTION INITIATION FACTOR IIB"/>
    <property type="match status" value="1"/>
</dbReference>
<gene>
    <name evidence="5" type="ORF">SSX86_014219</name>
</gene>
<dbReference type="GO" id="GO:0005634">
    <property type="term" value="C:nucleus"/>
    <property type="evidence" value="ECO:0007669"/>
    <property type="project" value="TreeGrafter"/>
</dbReference>
<dbReference type="GO" id="GO:0070897">
    <property type="term" value="P:transcription preinitiation complex assembly"/>
    <property type="evidence" value="ECO:0007669"/>
    <property type="project" value="InterPro"/>
</dbReference>
<protein>
    <recommendedName>
        <fullName evidence="4">Cyclin-like domain-containing protein</fullName>
    </recommendedName>
</protein>
<feature type="compositionally biased region" description="Basic and acidic residues" evidence="3">
    <location>
        <begin position="389"/>
        <end position="398"/>
    </location>
</feature>
<evidence type="ECO:0000256" key="1">
    <source>
        <dbReference type="ARBA" id="ARBA00023015"/>
    </source>
</evidence>
<dbReference type="FunFam" id="1.10.472.10:FF:000045">
    <property type="entry name" value="Transcription initiation factor IIB"/>
    <property type="match status" value="1"/>
</dbReference>
<evidence type="ECO:0000256" key="3">
    <source>
        <dbReference type="SAM" id="MobiDB-lite"/>
    </source>
</evidence>
<dbReference type="InterPro" id="IPR013150">
    <property type="entry name" value="TFIIB_cyclin"/>
</dbReference>
<feature type="domain" description="Cyclin-like" evidence="4">
    <location>
        <begin position="103"/>
        <end position="184"/>
    </location>
</feature>
<dbReference type="FunFam" id="1.10.472.10:FF:000050">
    <property type="entry name" value="Transcription initiation factor TFIIB"/>
    <property type="match status" value="1"/>
</dbReference>
<dbReference type="SUPFAM" id="SSF47954">
    <property type="entry name" value="Cyclin-like"/>
    <property type="match status" value="2"/>
</dbReference>
<dbReference type="InterPro" id="IPR013763">
    <property type="entry name" value="Cyclin-like_dom"/>
</dbReference>
<dbReference type="PANTHER" id="PTHR11618">
    <property type="entry name" value="TRANSCRIPTION INITIATION FACTOR IIB-RELATED"/>
    <property type="match status" value="1"/>
</dbReference>
<dbReference type="CDD" id="cd20550">
    <property type="entry name" value="CYCLIN_TFIIB_archaea_like_rpt2"/>
    <property type="match status" value="1"/>
</dbReference>
<dbReference type="SMART" id="SM00385">
    <property type="entry name" value="CYCLIN"/>
    <property type="match status" value="2"/>
</dbReference>
<proteinExistence type="predicted"/>
<feature type="region of interest" description="Disordered" evidence="3">
    <location>
        <begin position="9"/>
        <end position="41"/>
    </location>
</feature>
<name>A0AAP0D1I9_9ASTR</name>
<sequence length="398" mass="43272">MKCPYCAAAQGRSATTSAGRFITESPTATTAVPASDDEEEDPFEPTGFITAFSTWSLEPYPVFARSSLSFAGHLAELERVLETTSSSSASGPSVVVDNLRAYLQIIDVASILGLDCDISDHAFQLFRDCSSATCLRNRSVEALATAALVQAIREAQEPRTLQEISIAANLPQKEIGKYIKILGEALQLSQPLNSNSISVHMPRFCTLLQLNKSAQELATHIGEVVINKCFCTRRNPISISAAAIYLASQLEDKRKTQAEICKVTGLTEVTLRKVYKELLENWDDLLPSNYTPAIPPEKAFPSATIATGRSSSTPRTNDGVETEIKLVESRDITNIEPWKFQSQTVTSTHELDIDVGGGNTRAWPLPVPSSHANARSIHNPDVLSGIGDLNRHGNDNRS</sequence>
<dbReference type="Gene3D" id="1.10.472.10">
    <property type="entry name" value="Cyclin-like"/>
    <property type="match status" value="2"/>
</dbReference>
<feature type="compositionally biased region" description="Polar residues" evidence="3">
    <location>
        <begin position="12"/>
        <end position="32"/>
    </location>
</feature>
<dbReference type="InterPro" id="IPR000812">
    <property type="entry name" value="TFIIB"/>
</dbReference>
<dbReference type="InterPro" id="IPR036915">
    <property type="entry name" value="Cyclin-like_sf"/>
</dbReference>
<feature type="region of interest" description="Disordered" evidence="3">
    <location>
        <begin position="368"/>
        <end position="398"/>
    </location>
</feature>
<dbReference type="Proteomes" id="UP001408789">
    <property type="component" value="Unassembled WGS sequence"/>
</dbReference>
<evidence type="ECO:0000259" key="4">
    <source>
        <dbReference type="SMART" id="SM00385"/>
    </source>
</evidence>
<dbReference type="GO" id="GO:0097550">
    <property type="term" value="C:transcription preinitiation complex"/>
    <property type="evidence" value="ECO:0007669"/>
    <property type="project" value="TreeGrafter"/>
</dbReference>
<evidence type="ECO:0000256" key="2">
    <source>
        <dbReference type="ARBA" id="ARBA00023163"/>
    </source>
</evidence>
<dbReference type="GO" id="GO:0017025">
    <property type="term" value="F:TBP-class protein binding"/>
    <property type="evidence" value="ECO:0007669"/>
    <property type="project" value="InterPro"/>
</dbReference>
<dbReference type="EMBL" id="JBCNJP010000015">
    <property type="protein sequence ID" value="KAK9066895.1"/>
    <property type="molecule type" value="Genomic_DNA"/>
</dbReference>
<reference evidence="5 6" key="1">
    <citation type="submission" date="2024-04" db="EMBL/GenBank/DDBJ databases">
        <title>The reference genome of an endangered Asteraceae, Deinandra increscens subsp. villosa, native to the Central Coast of California.</title>
        <authorList>
            <person name="Guilliams M."/>
            <person name="Hasenstab-Lehman K."/>
            <person name="Meyer R."/>
            <person name="Mcevoy S."/>
        </authorList>
    </citation>
    <scope>NUCLEOTIDE SEQUENCE [LARGE SCALE GENOMIC DNA]</scope>
    <source>
        <tissue evidence="5">Leaf</tissue>
    </source>
</reference>
<dbReference type="Pfam" id="PF00382">
    <property type="entry name" value="TFIIB"/>
    <property type="match status" value="2"/>
</dbReference>
<keyword evidence="6" id="KW-1185">Reference proteome</keyword>
<comment type="caution">
    <text evidence="5">The sequence shown here is derived from an EMBL/GenBank/DDBJ whole genome shotgun (WGS) entry which is preliminary data.</text>
</comment>
<evidence type="ECO:0000313" key="5">
    <source>
        <dbReference type="EMBL" id="KAK9066895.1"/>
    </source>
</evidence>
<dbReference type="AlphaFoldDB" id="A0AAP0D1I9"/>
<evidence type="ECO:0000313" key="6">
    <source>
        <dbReference type="Proteomes" id="UP001408789"/>
    </source>
</evidence>
<dbReference type="PRINTS" id="PR00685">
    <property type="entry name" value="TIFACTORIIB"/>
</dbReference>
<keyword evidence="1" id="KW-0805">Transcription regulation</keyword>
<organism evidence="5 6">
    <name type="scientific">Deinandra increscens subsp. villosa</name>
    <dbReference type="NCBI Taxonomy" id="3103831"/>
    <lineage>
        <taxon>Eukaryota</taxon>
        <taxon>Viridiplantae</taxon>
        <taxon>Streptophyta</taxon>
        <taxon>Embryophyta</taxon>
        <taxon>Tracheophyta</taxon>
        <taxon>Spermatophyta</taxon>
        <taxon>Magnoliopsida</taxon>
        <taxon>eudicotyledons</taxon>
        <taxon>Gunneridae</taxon>
        <taxon>Pentapetalae</taxon>
        <taxon>asterids</taxon>
        <taxon>campanulids</taxon>
        <taxon>Asterales</taxon>
        <taxon>Asteraceae</taxon>
        <taxon>Asteroideae</taxon>
        <taxon>Heliantheae alliance</taxon>
        <taxon>Madieae</taxon>
        <taxon>Madiinae</taxon>
        <taxon>Deinandra</taxon>
    </lineage>
</organism>
<feature type="domain" description="Cyclin-like" evidence="4">
    <location>
        <begin position="199"/>
        <end position="280"/>
    </location>
</feature>